<reference evidence="2" key="1">
    <citation type="journal article" date="2014" name="Front. Microbiol.">
        <title>High frequency of phylogenetically diverse reductive dehalogenase-homologous genes in deep subseafloor sedimentary metagenomes.</title>
        <authorList>
            <person name="Kawai M."/>
            <person name="Futagami T."/>
            <person name="Toyoda A."/>
            <person name="Takaki Y."/>
            <person name="Nishi S."/>
            <person name="Hori S."/>
            <person name="Arai W."/>
            <person name="Tsubouchi T."/>
            <person name="Morono Y."/>
            <person name="Uchiyama I."/>
            <person name="Ito T."/>
            <person name="Fujiyama A."/>
            <person name="Inagaki F."/>
            <person name="Takami H."/>
        </authorList>
    </citation>
    <scope>NUCLEOTIDE SEQUENCE</scope>
    <source>
        <strain evidence="2">Expedition CK06-06</strain>
    </source>
</reference>
<dbReference type="Gene3D" id="3.10.580.10">
    <property type="entry name" value="CBS-domain"/>
    <property type="match status" value="1"/>
</dbReference>
<dbReference type="InterPro" id="IPR000644">
    <property type="entry name" value="CBS_dom"/>
</dbReference>
<dbReference type="AlphaFoldDB" id="X1S3V2"/>
<dbReference type="EMBL" id="BARW01012844">
    <property type="protein sequence ID" value="GAI73851.1"/>
    <property type="molecule type" value="Genomic_DNA"/>
</dbReference>
<feature type="non-terminal residue" evidence="2">
    <location>
        <position position="49"/>
    </location>
</feature>
<comment type="caution">
    <text evidence="2">The sequence shown here is derived from an EMBL/GenBank/DDBJ whole genome shotgun (WGS) entry which is preliminary data.</text>
</comment>
<protein>
    <recommendedName>
        <fullName evidence="1">CBS domain-containing protein</fullName>
    </recommendedName>
</protein>
<evidence type="ECO:0000313" key="2">
    <source>
        <dbReference type="EMBL" id="GAI73851.1"/>
    </source>
</evidence>
<evidence type="ECO:0000259" key="1">
    <source>
        <dbReference type="PROSITE" id="PS51371"/>
    </source>
</evidence>
<dbReference type="InterPro" id="IPR046342">
    <property type="entry name" value="CBS_dom_sf"/>
</dbReference>
<feature type="domain" description="CBS" evidence="1">
    <location>
        <begin position="8"/>
        <end position="49"/>
    </location>
</feature>
<dbReference type="PROSITE" id="PS51371">
    <property type="entry name" value="CBS"/>
    <property type="match status" value="1"/>
</dbReference>
<proteinExistence type="predicted"/>
<name>X1S3V2_9ZZZZ</name>
<accession>X1S3V2</accession>
<sequence length="49" mass="5374">MLKAKDIMTENIISVREDTPIYEAMEVIVKHGISGMPVVTDDMALVGIV</sequence>
<dbReference type="SUPFAM" id="SSF54631">
    <property type="entry name" value="CBS-domain pair"/>
    <property type="match status" value="1"/>
</dbReference>
<gene>
    <name evidence="2" type="ORF">S12H4_23938</name>
</gene>
<dbReference type="Pfam" id="PF00571">
    <property type="entry name" value="CBS"/>
    <property type="match status" value="1"/>
</dbReference>
<organism evidence="2">
    <name type="scientific">marine sediment metagenome</name>
    <dbReference type="NCBI Taxonomy" id="412755"/>
    <lineage>
        <taxon>unclassified sequences</taxon>
        <taxon>metagenomes</taxon>
        <taxon>ecological metagenomes</taxon>
    </lineage>
</organism>